<dbReference type="PANTHER" id="PTHR40590">
    <property type="entry name" value="CYTOPLASMIC PROTEIN-RELATED"/>
    <property type="match status" value="1"/>
</dbReference>
<feature type="chain" id="PRO_5032672409" evidence="1">
    <location>
        <begin position="26"/>
        <end position="295"/>
    </location>
</feature>
<reference evidence="2 3" key="1">
    <citation type="submission" date="2020-07" db="EMBL/GenBank/DDBJ databases">
        <title>Endozoicomonas sp. nov., isolated from sediment.</title>
        <authorList>
            <person name="Gu T."/>
        </authorList>
    </citation>
    <scope>NUCLEOTIDE SEQUENCE [LARGE SCALE GENOMIC DNA]</scope>
    <source>
        <strain evidence="2 3">SM1973</strain>
    </source>
</reference>
<accession>A0A853IP07</accession>
<organism evidence="2 3">
    <name type="scientific">Spartinivicinus marinus</name>
    <dbReference type="NCBI Taxonomy" id="2994442"/>
    <lineage>
        <taxon>Bacteria</taxon>
        <taxon>Pseudomonadati</taxon>
        <taxon>Pseudomonadota</taxon>
        <taxon>Gammaproteobacteria</taxon>
        <taxon>Oceanospirillales</taxon>
        <taxon>Zooshikellaceae</taxon>
        <taxon>Spartinivicinus</taxon>
    </lineage>
</organism>
<gene>
    <name evidence="2" type="ORF">H0A36_26685</name>
</gene>
<dbReference type="RefSeq" id="WP_180571587.1">
    <property type="nucleotide sequence ID" value="NZ_JACCKB010000107.1"/>
</dbReference>
<dbReference type="Pfam" id="PF01963">
    <property type="entry name" value="TraB_PrgY_gumN"/>
    <property type="match status" value="1"/>
</dbReference>
<keyword evidence="3" id="KW-1185">Reference proteome</keyword>
<dbReference type="Proteomes" id="UP000569732">
    <property type="component" value="Unassembled WGS sequence"/>
</dbReference>
<dbReference type="AlphaFoldDB" id="A0A853IP07"/>
<comment type="caution">
    <text evidence="2">The sequence shown here is derived from an EMBL/GenBank/DDBJ whole genome shotgun (WGS) entry which is preliminary data.</text>
</comment>
<dbReference type="InterPro" id="IPR002816">
    <property type="entry name" value="TraB/PrgY/GumN_fam"/>
</dbReference>
<name>A0A853IP07_9GAMM</name>
<protein>
    <submittedName>
        <fullName evidence="2">TraB/GumN family protein</fullName>
    </submittedName>
</protein>
<feature type="signal peptide" evidence="1">
    <location>
        <begin position="1"/>
        <end position="25"/>
    </location>
</feature>
<dbReference type="EMBL" id="JACCKB010000107">
    <property type="protein sequence ID" value="NYZ69606.1"/>
    <property type="molecule type" value="Genomic_DNA"/>
</dbReference>
<proteinExistence type="predicted"/>
<evidence type="ECO:0000313" key="3">
    <source>
        <dbReference type="Proteomes" id="UP000569732"/>
    </source>
</evidence>
<evidence type="ECO:0000256" key="1">
    <source>
        <dbReference type="SAM" id="SignalP"/>
    </source>
</evidence>
<dbReference type="CDD" id="cd14789">
    <property type="entry name" value="Tiki"/>
    <property type="match status" value="1"/>
</dbReference>
<dbReference type="InterPro" id="IPR047111">
    <property type="entry name" value="YbaP-like"/>
</dbReference>
<keyword evidence="1" id="KW-0732">Signal</keyword>
<dbReference type="PANTHER" id="PTHR40590:SF1">
    <property type="entry name" value="CYTOPLASMIC PROTEIN"/>
    <property type="match status" value="1"/>
</dbReference>
<evidence type="ECO:0000313" key="2">
    <source>
        <dbReference type="EMBL" id="NYZ69606.1"/>
    </source>
</evidence>
<sequence>MINLIRRIIFSFSWLLMLFSLPALCANDKVFFWSVENNKAKVYLFGSIHLANQAIYPLRPEITQAFASADTLVVEANPEAIKQSELIRLVKQYGHYPNQEALQDHINPKTYQALADYAQNLGVPILTLKKMRPGFVMLNLTTAQLMKLGYMPDKGLDLHFIRQATNKKKIVELESLAEQLAIFSDLPEPDLFIKVTLESLTNANTQFVQMIDAWKRGDDKVLFNFMYNDQINKYPQFKPVMDKLLLKRNIKMAKSIEDMLNKQGVFFVVVGAAHYIGEEGIIELLKQTGYSPKRL</sequence>